<dbReference type="InterPro" id="IPR036691">
    <property type="entry name" value="Endo/exonu/phosph_ase_sf"/>
</dbReference>
<evidence type="ECO:0000256" key="1">
    <source>
        <dbReference type="SAM" id="MobiDB-lite"/>
    </source>
</evidence>
<evidence type="ECO:0000259" key="2">
    <source>
        <dbReference type="Pfam" id="PF14529"/>
    </source>
</evidence>
<reference evidence="3" key="1">
    <citation type="journal article" date="2023" name="G3 (Bethesda)">
        <title>A reference genome for the long-term kleptoplast-retaining sea slug Elysia crispata morphotype clarki.</title>
        <authorList>
            <person name="Eastman K.E."/>
            <person name="Pendleton A.L."/>
            <person name="Shaikh M.A."/>
            <person name="Suttiyut T."/>
            <person name="Ogas R."/>
            <person name="Tomko P."/>
            <person name="Gavelis G."/>
            <person name="Widhalm J.R."/>
            <person name="Wisecaver J.H."/>
        </authorList>
    </citation>
    <scope>NUCLEOTIDE SEQUENCE</scope>
    <source>
        <strain evidence="3">ECLA1</strain>
    </source>
</reference>
<feature type="region of interest" description="Disordered" evidence="1">
    <location>
        <begin position="76"/>
        <end position="168"/>
    </location>
</feature>
<dbReference type="GO" id="GO:0003824">
    <property type="term" value="F:catalytic activity"/>
    <property type="evidence" value="ECO:0007669"/>
    <property type="project" value="InterPro"/>
</dbReference>
<dbReference type="AlphaFoldDB" id="A0AAE0Y4C4"/>
<feature type="compositionally biased region" description="Basic residues" evidence="1">
    <location>
        <begin position="102"/>
        <end position="116"/>
    </location>
</feature>
<evidence type="ECO:0000313" key="3">
    <source>
        <dbReference type="EMBL" id="KAK3732121.1"/>
    </source>
</evidence>
<dbReference type="EMBL" id="JAWDGP010006980">
    <property type="protein sequence ID" value="KAK3732121.1"/>
    <property type="molecule type" value="Genomic_DNA"/>
</dbReference>
<sequence length="585" mass="65284">MDTTRYCRNKLNDLNIVPSTDRCSAAKSNASTSALLCKPTGLAFEKAARDGCMAIIPFLPFLLPFLGGLAGAIPSSHGATVPDPARPQAGPSGLGGGDQKRRSNGKYTPKRRNRRKSSGDPTAMKAHPPRYGTQSKGRKTLNQCGRASSVLTDTSPTRGTLGQEKPCRSRTRWAKVRKTAAGRIHIRMMEDRNISCNGVLPVRICQAGRAPGPLPRRGPPSATGGHRTSICGVGYLGLRANTTDHKTKPVNILQWYTEGISTKKVPLTERLRKENIDVACIKETHLNPDRRFNIRGYETLRHDRIGRQKGGVLILVKNTLLPIQNKFIVETNQQSEIQGVQISLTNQDLTIYNLYCPQDKELQLQSLNTPAESCMVLGDFNSRSTCWGYDDTDTRGDEVEDWQIDNNMILLNMPEDTPTLYSRRWMTTSAPDLAFATADLSPKLTRTVLHPLGGSDHRPVKLSINLHFKPPESKTVPRWNYKKANWEKYMGLTDKYTKSLKEDSNIDRVNDKLNKALLKADAETTPRGARKNYKPYWTEELQALEDEVTSTRQIAEESPNEQNNISLKAATARYRGKYRQAARNS</sequence>
<dbReference type="Gene3D" id="3.60.10.10">
    <property type="entry name" value="Endonuclease/exonuclease/phosphatase"/>
    <property type="match status" value="1"/>
</dbReference>
<comment type="caution">
    <text evidence="3">The sequence shown here is derived from an EMBL/GenBank/DDBJ whole genome shotgun (WGS) entry which is preliminary data.</text>
</comment>
<name>A0AAE0Y4C4_9GAST</name>
<feature type="domain" description="Endonuclease/exonuclease/phosphatase" evidence="2">
    <location>
        <begin position="350"/>
        <end position="460"/>
    </location>
</feature>
<keyword evidence="4" id="KW-1185">Reference proteome</keyword>
<dbReference type="InterPro" id="IPR005135">
    <property type="entry name" value="Endo/exonuclease/phosphatase"/>
</dbReference>
<accession>A0AAE0Y4C4</accession>
<organism evidence="3 4">
    <name type="scientific">Elysia crispata</name>
    <name type="common">lettuce slug</name>
    <dbReference type="NCBI Taxonomy" id="231223"/>
    <lineage>
        <taxon>Eukaryota</taxon>
        <taxon>Metazoa</taxon>
        <taxon>Spiralia</taxon>
        <taxon>Lophotrochozoa</taxon>
        <taxon>Mollusca</taxon>
        <taxon>Gastropoda</taxon>
        <taxon>Heterobranchia</taxon>
        <taxon>Euthyneura</taxon>
        <taxon>Panpulmonata</taxon>
        <taxon>Sacoglossa</taxon>
        <taxon>Placobranchoidea</taxon>
        <taxon>Plakobranchidae</taxon>
        <taxon>Elysia</taxon>
    </lineage>
</organism>
<feature type="compositionally biased region" description="Polar residues" evidence="1">
    <location>
        <begin position="132"/>
        <end position="160"/>
    </location>
</feature>
<dbReference type="Proteomes" id="UP001283361">
    <property type="component" value="Unassembled WGS sequence"/>
</dbReference>
<proteinExistence type="predicted"/>
<gene>
    <name evidence="3" type="ORF">RRG08_026504</name>
</gene>
<dbReference type="InterPro" id="IPR052560">
    <property type="entry name" value="RdDP_mobile_element"/>
</dbReference>
<dbReference type="Pfam" id="PF14529">
    <property type="entry name" value="Exo_endo_phos_2"/>
    <property type="match status" value="1"/>
</dbReference>
<evidence type="ECO:0000313" key="4">
    <source>
        <dbReference type="Proteomes" id="UP001283361"/>
    </source>
</evidence>
<dbReference type="PANTHER" id="PTHR36688:SF2">
    <property type="entry name" value="ENDONUCLEASE_EXONUCLEASE_PHOSPHATASE DOMAIN-CONTAINING PROTEIN"/>
    <property type="match status" value="1"/>
</dbReference>
<dbReference type="SUPFAM" id="SSF56219">
    <property type="entry name" value="DNase I-like"/>
    <property type="match status" value="1"/>
</dbReference>
<protein>
    <recommendedName>
        <fullName evidence="2">Endonuclease/exonuclease/phosphatase domain-containing protein</fullName>
    </recommendedName>
</protein>
<dbReference type="PANTHER" id="PTHR36688">
    <property type="entry name" value="ENDO/EXONUCLEASE/PHOSPHATASE DOMAIN-CONTAINING PROTEIN"/>
    <property type="match status" value="1"/>
</dbReference>